<keyword evidence="2" id="KW-1185">Reference proteome</keyword>
<dbReference type="Gramene" id="TraesROB_scaffold_185292_01G000100.1">
    <property type="protein sequence ID" value="TraesROB_scaffold_185292_01G000100.1"/>
    <property type="gene ID" value="TraesROB_scaffold_185292_01G000100"/>
</dbReference>
<dbReference type="Proteomes" id="UP000019116">
    <property type="component" value="Chromosome 1D"/>
</dbReference>
<name>A0A3B5ZMK2_WHEAT</name>
<reference evidence="1" key="2">
    <citation type="submission" date="2018-10" db="UniProtKB">
        <authorList>
            <consortium name="EnsemblPlants"/>
        </authorList>
    </citation>
    <scope>IDENTIFICATION</scope>
</reference>
<dbReference type="Gramene" id="TraesCLE_scaffold_113006_01G000100.1">
    <property type="protein sequence ID" value="TraesCLE_scaffold_113006_01G000100.1"/>
    <property type="gene ID" value="TraesCLE_scaffold_113006_01G000100"/>
</dbReference>
<dbReference type="Gramene" id="TraesWEE_scaffold_039639_01G000200.1">
    <property type="protein sequence ID" value="TraesWEE_scaffold_039639_01G000200.1"/>
    <property type="gene ID" value="TraesWEE_scaffold_039639_01G000200"/>
</dbReference>
<organism evidence="1">
    <name type="scientific">Triticum aestivum</name>
    <name type="common">Wheat</name>
    <dbReference type="NCBI Taxonomy" id="4565"/>
    <lineage>
        <taxon>Eukaryota</taxon>
        <taxon>Viridiplantae</taxon>
        <taxon>Streptophyta</taxon>
        <taxon>Embryophyta</taxon>
        <taxon>Tracheophyta</taxon>
        <taxon>Spermatophyta</taxon>
        <taxon>Magnoliopsida</taxon>
        <taxon>Liliopsida</taxon>
        <taxon>Poales</taxon>
        <taxon>Poaceae</taxon>
        <taxon>BOP clade</taxon>
        <taxon>Pooideae</taxon>
        <taxon>Triticodae</taxon>
        <taxon>Triticeae</taxon>
        <taxon>Triticinae</taxon>
        <taxon>Triticum</taxon>
    </lineage>
</organism>
<dbReference type="OrthoDB" id="10499024at2759"/>
<sequence length="81" mass="9234">MAVLRQLRLVHQVQSTWVQTLELLKVWFFLSSTKCKSCVMSTIGPQQLPVHDRISDFCESCCTPAAQSFSSLCIWIDAEKK</sequence>
<dbReference type="Gramene" id="TraesCS1D03G0039300.1">
    <property type="protein sequence ID" value="TraesCS1D03G0039300.1.CDS1"/>
    <property type="gene ID" value="TraesCS1D03G0039300"/>
</dbReference>
<dbReference type="EnsemblPlants" id="TraesCS1D02G020500.1">
    <property type="protein sequence ID" value="TraesCS1D02G020500.1.cds1"/>
    <property type="gene ID" value="TraesCS1D02G020500"/>
</dbReference>
<evidence type="ECO:0000313" key="2">
    <source>
        <dbReference type="Proteomes" id="UP000019116"/>
    </source>
</evidence>
<dbReference type="Gramene" id="TraesCS1D02G020500.1">
    <property type="protein sequence ID" value="TraesCS1D02G020500.1.cds1"/>
    <property type="gene ID" value="TraesCS1D02G020500"/>
</dbReference>
<dbReference type="Gramene" id="TraesCAD_scaffold_068678_01G000200.1">
    <property type="protein sequence ID" value="TraesCAD_scaffold_068678_01G000200.1"/>
    <property type="gene ID" value="TraesCAD_scaffold_068678_01G000200"/>
</dbReference>
<protein>
    <submittedName>
        <fullName evidence="1">Uncharacterized protein</fullName>
    </submittedName>
</protein>
<evidence type="ECO:0000313" key="1">
    <source>
        <dbReference type="EnsemblPlants" id="TraesCS1D02G020500.1.cds1"/>
    </source>
</evidence>
<dbReference type="AlphaFoldDB" id="A0A3B5ZMK2"/>
<accession>A0A3B5ZMK2</accession>
<dbReference type="SMR" id="A0A3B5ZMK2"/>
<reference evidence="1" key="1">
    <citation type="submission" date="2018-08" db="EMBL/GenBank/DDBJ databases">
        <authorList>
            <person name="Rossello M."/>
        </authorList>
    </citation>
    <scope>NUCLEOTIDE SEQUENCE [LARGE SCALE GENOMIC DNA]</scope>
    <source>
        <strain evidence="1">cv. Chinese Spring</strain>
    </source>
</reference>
<proteinExistence type="predicted"/>